<gene>
    <name evidence="2" type="ORF">CPJ18_23420</name>
</gene>
<dbReference type="InterPro" id="IPR029016">
    <property type="entry name" value="GAF-like_dom_sf"/>
</dbReference>
<dbReference type="Pfam" id="PF01614">
    <property type="entry name" value="IclR_C"/>
    <property type="match status" value="1"/>
</dbReference>
<comment type="caution">
    <text evidence="2">The sequence shown here is derived from an EMBL/GenBank/DDBJ whole genome shotgun (WGS) entry which is preliminary data.</text>
</comment>
<evidence type="ECO:0000259" key="1">
    <source>
        <dbReference type="Pfam" id="PF01614"/>
    </source>
</evidence>
<dbReference type="InterPro" id="IPR014757">
    <property type="entry name" value="Tscrpt_reg_IclR_C"/>
</dbReference>
<reference evidence="2 3" key="1">
    <citation type="journal article" date="2018" name="Syst. Appl. Microbiol.">
        <title>Agrobacterium rosae sp. nov., isolated from galls on different agricultural crops.</title>
        <authorList>
            <person name="Kuzmanovic N."/>
            <person name="Pulawska J."/>
            <person name="Smalla K."/>
            <person name="Nesme X."/>
        </authorList>
    </citation>
    <scope>NUCLEOTIDE SEQUENCE [LARGE SCALE GENOMIC DNA]</scope>
    <source>
        <strain evidence="2 3">NCPPB 1650</strain>
    </source>
</reference>
<dbReference type="Gene3D" id="3.30.450.40">
    <property type="match status" value="1"/>
</dbReference>
<dbReference type="EMBL" id="NXEJ01000012">
    <property type="protein sequence ID" value="POO48922.1"/>
    <property type="molecule type" value="Genomic_DNA"/>
</dbReference>
<evidence type="ECO:0000313" key="3">
    <source>
        <dbReference type="Proteomes" id="UP000237447"/>
    </source>
</evidence>
<dbReference type="AlphaFoldDB" id="A0AAE5RTB7"/>
<name>A0AAE5RTB7_9HYPH</name>
<sequence length="152" mass="16709">MWSTGLPSRSTGPAIIHQVKAFYIRTEGNHLCVVRSRVNRNHSCFVDVGVSVSLSHGGSAASVLQAYSEPDNPLFQDVRENGYSITRGERLRHYASISIPLFDADRTFLGALTISALSVDATNEDFFGFADLLLERFNDPGLRRGLSSGFQD</sequence>
<evidence type="ECO:0000313" key="2">
    <source>
        <dbReference type="EMBL" id="POO48922.1"/>
    </source>
</evidence>
<dbReference type="SUPFAM" id="SSF55781">
    <property type="entry name" value="GAF domain-like"/>
    <property type="match status" value="1"/>
</dbReference>
<accession>A0AAE5RTB7</accession>
<organism evidence="2 3">
    <name type="scientific">Agrobacterium rosae</name>
    <dbReference type="NCBI Taxonomy" id="1972867"/>
    <lineage>
        <taxon>Bacteria</taxon>
        <taxon>Pseudomonadati</taxon>
        <taxon>Pseudomonadota</taxon>
        <taxon>Alphaproteobacteria</taxon>
        <taxon>Hyphomicrobiales</taxon>
        <taxon>Rhizobiaceae</taxon>
        <taxon>Rhizobium/Agrobacterium group</taxon>
        <taxon>Agrobacterium</taxon>
    </lineage>
</organism>
<dbReference type="Proteomes" id="UP000237447">
    <property type="component" value="Unassembled WGS sequence"/>
</dbReference>
<protein>
    <recommendedName>
        <fullName evidence="1">IclR-ED domain-containing protein</fullName>
    </recommendedName>
</protein>
<feature type="domain" description="IclR-ED" evidence="1">
    <location>
        <begin position="76"/>
        <end position="129"/>
    </location>
</feature>
<proteinExistence type="predicted"/>